<dbReference type="GO" id="GO:0005829">
    <property type="term" value="C:cytosol"/>
    <property type="evidence" value="ECO:0007669"/>
    <property type="project" value="TreeGrafter"/>
</dbReference>
<dbReference type="InterPro" id="IPR012318">
    <property type="entry name" value="HTH_CRP"/>
</dbReference>
<dbReference type="GO" id="GO:0003700">
    <property type="term" value="F:DNA-binding transcription factor activity"/>
    <property type="evidence" value="ECO:0007669"/>
    <property type="project" value="TreeGrafter"/>
</dbReference>
<feature type="region of interest" description="Disordered" evidence="4">
    <location>
        <begin position="248"/>
        <end position="271"/>
    </location>
</feature>
<dbReference type="PROSITE" id="PS51063">
    <property type="entry name" value="HTH_CRP_2"/>
    <property type="match status" value="1"/>
</dbReference>
<evidence type="ECO:0000313" key="7">
    <source>
        <dbReference type="EMBL" id="CUS55995.1"/>
    </source>
</evidence>
<protein>
    <submittedName>
        <fullName evidence="7">cAMP-binding proteins-catabolite gene activator and regulatory subunit of cAMP-dependent protein kinases</fullName>
    </submittedName>
</protein>
<keyword evidence="3" id="KW-0804">Transcription</keyword>
<dbReference type="InterPro" id="IPR036388">
    <property type="entry name" value="WH-like_DNA-bd_sf"/>
</dbReference>
<dbReference type="InterPro" id="IPR000595">
    <property type="entry name" value="cNMP-bd_dom"/>
</dbReference>
<dbReference type="GO" id="GO:0003677">
    <property type="term" value="F:DNA binding"/>
    <property type="evidence" value="ECO:0007669"/>
    <property type="project" value="UniProtKB-KW"/>
</dbReference>
<dbReference type="InterPro" id="IPR050397">
    <property type="entry name" value="Env_Response_Regulators"/>
</dbReference>
<evidence type="ECO:0000256" key="4">
    <source>
        <dbReference type="SAM" id="MobiDB-lite"/>
    </source>
</evidence>
<reference evidence="7" key="1">
    <citation type="submission" date="2015-10" db="EMBL/GenBank/DDBJ databases">
        <authorList>
            <person name="Gilbert D.G."/>
        </authorList>
    </citation>
    <scope>NUCLEOTIDE SEQUENCE</scope>
</reference>
<dbReference type="Pfam" id="PF13545">
    <property type="entry name" value="HTH_Crp_2"/>
    <property type="match status" value="1"/>
</dbReference>
<dbReference type="SMART" id="SM00419">
    <property type="entry name" value="HTH_CRP"/>
    <property type="match status" value="1"/>
</dbReference>
<dbReference type="InterPro" id="IPR014710">
    <property type="entry name" value="RmlC-like_jellyroll"/>
</dbReference>
<feature type="compositionally biased region" description="Basic residues" evidence="4">
    <location>
        <begin position="262"/>
        <end position="271"/>
    </location>
</feature>
<feature type="domain" description="Cyclic nucleotide-binding" evidence="5">
    <location>
        <begin position="27"/>
        <end position="108"/>
    </location>
</feature>
<accession>A0A160TWY4</accession>
<dbReference type="PANTHER" id="PTHR24567:SF68">
    <property type="entry name" value="DNA-BINDING TRANSCRIPTIONAL DUAL REGULATOR CRP"/>
    <property type="match status" value="1"/>
</dbReference>
<dbReference type="PANTHER" id="PTHR24567">
    <property type="entry name" value="CRP FAMILY TRANSCRIPTIONAL REGULATORY PROTEIN"/>
    <property type="match status" value="1"/>
</dbReference>
<sequence length="271" mass="30579">MDVFRNRISQYASLRDDAWSKFDQIDFQTRAFQSGDDIIRVGETPAKIFIVKEGWAIRHRSLDDGRRQIVNFMLPGDVFDMQVIAGVKADHSVTAITRTVVATVAADQFMKVLRSDADVAAAFWWAAVQEESILREQIVRVGRRSAKERIAHLLLELQRRLRAAVGGVEDHLPMPLTRTDLADALGLTPVHVSRTMSALRRSGLIDESRGQVTILDRRRMESLSQFDTDYLHVRKLDFVARANLNGSSHSPLSNGAISSHTNQHRIPRNDN</sequence>
<feature type="compositionally biased region" description="Polar residues" evidence="4">
    <location>
        <begin position="248"/>
        <end position="261"/>
    </location>
</feature>
<dbReference type="AlphaFoldDB" id="A0A160TWY4"/>
<organism evidence="7">
    <name type="scientific">hydrothermal vent metagenome</name>
    <dbReference type="NCBI Taxonomy" id="652676"/>
    <lineage>
        <taxon>unclassified sequences</taxon>
        <taxon>metagenomes</taxon>
        <taxon>ecological metagenomes</taxon>
    </lineage>
</organism>
<evidence type="ECO:0000259" key="5">
    <source>
        <dbReference type="PROSITE" id="PS50042"/>
    </source>
</evidence>
<keyword evidence="1" id="KW-0805">Transcription regulation</keyword>
<dbReference type="SMART" id="SM00100">
    <property type="entry name" value="cNMP"/>
    <property type="match status" value="1"/>
</dbReference>
<dbReference type="InterPro" id="IPR036390">
    <property type="entry name" value="WH_DNA-bd_sf"/>
</dbReference>
<evidence type="ECO:0000259" key="6">
    <source>
        <dbReference type="PROSITE" id="PS51063"/>
    </source>
</evidence>
<dbReference type="SUPFAM" id="SSF51206">
    <property type="entry name" value="cAMP-binding domain-like"/>
    <property type="match status" value="1"/>
</dbReference>
<proteinExistence type="predicted"/>
<evidence type="ECO:0000256" key="2">
    <source>
        <dbReference type="ARBA" id="ARBA00023125"/>
    </source>
</evidence>
<dbReference type="InterPro" id="IPR018490">
    <property type="entry name" value="cNMP-bd_dom_sf"/>
</dbReference>
<evidence type="ECO:0000256" key="1">
    <source>
        <dbReference type="ARBA" id="ARBA00023015"/>
    </source>
</evidence>
<dbReference type="Gene3D" id="1.10.10.10">
    <property type="entry name" value="Winged helix-like DNA-binding domain superfamily/Winged helix DNA-binding domain"/>
    <property type="match status" value="1"/>
</dbReference>
<dbReference type="SUPFAM" id="SSF46785">
    <property type="entry name" value="Winged helix' DNA-binding domain"/>
    <property type="match status" value="1"/>
</dbReference>
<name>A0A160TWY4_9ZZZZ</name>
<gene>
    <name evidence="7" type="ORF">MGWOODY_Hyp219</name>
</gene>
<dbReference type="PROSITE" id="PS50042">
    <property type="entry name" value="CNMP_BINDING_3"/>
    <property type="match status" value="1"/>
</dbReference>
<keyword evidence="2" id="KW-0238">DNA-binding</keyword>
<evidence type="ECO:0000256" key="3">
    <source>
        <dbReference type="ARBA" id="ARBA00023163"/>
    </source>
</evidence>
<dbReference type="Pfam" id="PF00027">
    <property type="entry name" value="cNMP_binding"/>
    <property type="match status" value="1"/>
</dbReference>
<dbReference type="Gene3D" id="2.60.120.10">
    <property type="entry name" value="Jelly Rolls"/>
    <property type="match status" value="1"/>
</dbReference>
<dbReference type="EMBL" id="CZQD01000015">
    <property type="protein sequence ID" value="CUS55995.1"/>
    <property type="molecule type" value="Genomic_DNA"/>
</dbReference>
<dbReference type="CDD" id="cd00038">
    <property type="entry name" value="CAP_ED"/>
    <property type="match status" value="1"/>
</dbReference>
<dbReference type="PRINTS" id="PR00034">
    <property type="entry name" value="HTHCRP"/>
</dbReference>
<feature type="domain" description="HTH crp-type" evidence="6">
    <location>
        <begin position="144"/>
        <end position="218"/>
    </location>
</feature>